<evidence type="ECO:0000313" key="2">
    <source>
        <dbReference type="Proteomes" id="UP000254134"/>
    </source>
</evidence>
<protein>
    <submittedName>
        <fullName evidence="1">Uncharacterized protein</fullName>
    </submittedName>
</protein>
<dbReference type="AlphaFoldDB" id="A0A7M2YSR7"/>
<dbReference type="EMBL" id="QQZY01000011">
    <property type="protein sequence ID" value="RDI73211.1"/>
    <property type="molecule type" value="Genomic_DNA"/>
</dbReference>
<reference evidence="1 2" key="1">
    <citation type="submission" date="2018-07" db="EMBL/GenBank/DDBJ databases">
        <title>High-quality-draft genome sequence of Gaiella occulta.</title>
        <authorList>
            <person name="Severino R."/>
            <person name="Froufe H.J.C."/>
            <person name="Rainey F.A."/>
            <person name="Barroso C."/>
            <person name="Albuquerque L."/>
            <person name="Lobo-Da-Cunha A."/>
            <person name="Da Costa M.S."/>
            <person name="Egas C."/>
        </authorList>
    </citation>
    <scope>NUCLEOTIDE SEQUENCE [LARGE SCALE GENOMIC DNA]</scope>
    <source>
        <strain evidence="1 2">F2-233</strain>
    </source>
</reference>
<gene>
    <name evidence="1" type="ORF">Gocc_3006</name>
</gene>
<reference evidence="2" key="2">
    <citation type="journal article" date="2019" name="MicrobiologyOpen">
        <title>High-quality draft genome sequence of Gaiella occulta isolated from a 150 meter deep mineral water borehole and comparison with the genome sequences of other deep-branching lineages of the phylum Actinobacteria.</title>
        <authorList>
            <person name="Severino R."/>
            <person name="Froufe H.J.C."/>
            <person name="Barroso C."/>
            <person name="Albuquerque L."/>
            <person name="Lobo-da-Cunha A."/>
            <person name="da Costa M.S."/>
            <person name="Egas C."/>
        </authorList>
    </citation>
    <scope>NUCLEOTIDE SEQUENCE [LARGE SCALE GENOMIC DNA]</scope>
    <source>
        <strain evidence="2">F2-233</strain>
    </source>
</reference>
<dbReference type="Proteomes" id="UP000254134">
    <property type="component" value="Unassembled WGS sequence"/>
</dbReference>
<name>A0A7M2YSR7_9ACTN</name>
<proteinExistence type="predicted"/>
<comment type="caution">
    <text evidence="1">The sequence shown here is derived from an EMBL/GenBank/DDBJ whole genome shotgun (WGS) entry which is preliminary data.</text>
</comment>
<keyword evidence="2" id="KW-1185">Reference proteome</keyword>
<organism evidence="1 2">
    <name type="scientific">Gaiella occulta</name>
    <dbReference type="NCBI Taxonomy" id="1002870"/>
    <lineage>
        <taxon>Bacteria</taxon>
        <taxon>Bacillati</taxon>
        <taxon>Actinomycetota</taxon>
        <taxon>Thermoleophilia</taxon>
        <taxon>Gaiellales</taxon>
        <taxon>Gaiellaceae</taxon>
        <taxon>Gaiella</taxon>
    </lineage>
</organism>
<accession>A0A7M2YSR7</accession>
<sequence>MNTPLGAPVANEKKSPLTPAVVAVDASRRCIALSVSVPTSVSFESTGARVVVPPGRGPVSTLIATGPLGVNCTPVS</sequence>
<evidence type="ECO:0000313" key="1">
    <source>
        <dbReference type="EMBL" id="RDI73211.1"/>
    </source>
</evidence>